<keyword evidence="2 6" id="KW-0812">Transmembrane</keyword>
<dbReference type="SUPFAM" id="SSF52047">
    <property type="entry name" value="RNI-like"/>
    <property type="match status" value="1"/>
</dbReference>
<dbReference type="STRING" id="1314771.A0A197JUZ5"/>
<dbReference type="InterPro" id="IPR024528">
    <property type="entry name" value="ThrE_2"/>
</dbReference>
<evidence type="ECO:0000313" key="9">
    <source>
        <dbReference type="Proteomes" id="UP000078512"/>
    </source>
</evidence>
<evidence type="ECO:0000256" key="4">
    <source>
        <dbReference type="ARBA" id="ARBA00023136"/>
    </source>
</evidence>
<name>A0A197JUZ5_9FUNG</name>
<evidence type="ECO:0000256" key="6">
    <source>
        <dbReference type="SAM" id="Phobius"/>
    </source>
</evidence>
<sequence length="168" mass="17614">MLGCASASMFRQLRDEGAMAPMSNLIGDNGAQALSNALKTNSTLTTLDLEDNLIGPIGAQALSEALKTNCTLELVGQRSSGAIGLCGNIYQSLTRQLTFQAVVCAVFFLVPGSIGLKGAMAWFTEDMSGGMNFALQMVVTAIAISVGLFTSALAIYLMGKIRSAQMTF</sequence>
<keyword evidence="4 6" id="KW-0472">Membrane</keyword>
<dbReference type="AlphaFoldDB" id="A0A197JUZ5"/>
<dbReference type="GO" id="GO:0016020">
    <property type="term" value="C:membrane"/>
    <property type="evidence" value="ECO:0007669"/>
    <property type="project" value="UniProtKB-SubCell"/>
</dbReference>
<evidence type="ECO:0000259" key="7">
    <source>
        <dbReference type="Pfam" id="PF12821"/>
    </source>
</evidence>
<reference evidence="8 9" key="1">
    <citation type="submission" date="2016-05" db="EMBL/GenBank/DDBJ databases">
        <title>Genome sequencing reveals origins of a unique bacterial endosymbiosis in the earliest lineages of terrestrial Fungi.</title>
        <authorList>
            <consortium name="DOE Joint Genome Institute"/>
            <person name="Uehling J."/>
            <person name="Gryganskyi A."/>
            <person name="Hameed K."/>
            <person name="Tschaplinski T."/>
            <person name="Misztal P."/>
            <person name="Wu S."/>
            <person name="Desiro A."/>
            <person name="Vande Pol N."/>
            <person name="Du Z.-Y."/>
            <person name="Zienkiewicz A."/>
            <person name="Zienkiewicz K."/>
            <person name="Morin E."/>
            <person name="Tisserant E."/>
            <person name="Splivallo R."/>
            <person name="Hainaut M."/>
            <person name="Henrissat B."/>
            <person name="Ohm R."/>
            <person name="Kuo A."/>
            <person name="Yan J."/>
            <person name="Lipzen A."/>
            <person name="Nolan M."/>
            <person name="Labutti K."/>
            <person name="Barry K."/>
            <person name="Goldstein A."/>
            <person name="Labbe J."/>
            <person name="Schadt C."/>
            <person name="Tuskan G."/>
            <person name="Grigoriev I."/>
            <person name="Martin F."/>
            <person name="Vilgalys R."/>
            <person name="Bonito G."/>
        </authorList>
    </citation>
    <scope>NUCLEOTIDE SEQUENCE [LARGE SCALE GENOMIC DNA]</scope>
    <source>
        <strain evidence="8 9">AG-77</strain>
    </source>
</reference>
<dbReference type="OrthoDB" id="120976at2759"/>
<feature type="transmembrane region" description="Helical" evidence="6">
    <location>
        <begin position="97"/>
        <end position="114"/>
    </location>
</feature>
<feature type="transmembrane region" description="Helical" evidence="6">
    <location>
        <begin position="134"/>
        <end position="158"/>
    </location>
</feature>
<comment type="subcellular location">
    <subcellularLocation>
        <location evidence="1">Membrane</location>
        <topology evidence="1">Multi-pass membrane protein</topology>
    </subcellularLocation>
</comment>
<dbReference type="SMART" id="SM00368">
    <property type="entry name" value="LRR_RI"/>
    <property type="match status" value="1"/>
</dbReference>
<organism evidence="8 9">
    <name type="scientific">Linnemannia elongata AG-77</name>
    <dbReference type="NCBI Taxonomy" id="1314771"/>
    <lineage>
        <taxon>Eukaryota</taxon>
        <taxon>Fungi</taxon>
        <taxon>Fungi incertae sedis</taxon>
        <taxon>Mucoromycota</taxon>
        <taxon>Mortierellomycotina</taxon>
        <taxon>Mortierellomycetes</taxon>
        <taxon>Mortierellales</taxon>
        <taxon>Mortierellaceae</taxon>
        <taxon>Linnemannia</taxon>
    </lineage>
</organism>
<keyword evidence="3 6" id="KW-1133">Transmembrane helix</keyword>
<dbReference type="Pfam" id="PF13516">
    <property type="entry name" value="LRR_6"/>
    <property type="match status" value="1"/>
</dbReference>
<dbReference type="InterPro" id="IPR001611">
    <property type="entry name" value="Leu-rich_rpt"/>
</dbReference>
<evidence type="ECO:0000313" key="8">
    <source>
        <dbReference type="EMBL" id="OAQ28114.1"/>
    </source>
</evidence>
<evidence type="ECO:0000256" key="5">
    <source>
        <dbReference type="ARBA" id="ARBA00034125"/>
    </source>
</evidence>
<dbReference type="Proteomes" id="UP000078512">
    <property type="component" value="Unassembled WGS sequence"/>
</dbReference>
<evidence type="ECO:0000256" key="3">
    <source>
        <dbReference type="ARBA" id="ARBA00022989"/>
    </source>
</evidence>
<dbReference type="PANTHER" id="PTHR31082">
    <property type="entry name" value="PHEROMONE-REGULATED MEMBRANE PROTEIN 10"/>
    <property type="match status" value="1"/>
</dbReference>
<dbReference type="PANTHER" id="PTHR31082:SF4">
    <property type="entry name" value="PHEROMONE-REGULATED MEMBRANE PROTEIN 10"/>
    <property type="match status" value="1"/>
</dbReference>
<proteinExistence type="inferred from homology"/>
<keyword evidence="9" id="KW-1185">Reference proteome</keyword>
<dbReference type="Pfam" id="PF12821">
    <property type="entry name" value="ThrE_2"/>
    <property type="match status" value="1"/>
</dbReference>
<dbReference type="InterPro" id="IPR051361">
    <property type="entry name" value="ThrE/Ser_Exporter"/>
</dbReference>
<accession>A0A197JUZ5</accession>
<feature type="domain" description="Threonine/Serine exporter ThrE" evidence="7">
    <location>
        <begin position="67"/>
        <end position="152"/>
    </location>
</feature>
<gene>
    <name evidence="8" type="ORF">K457DRAFT_1877166</name>
</gene>
<dbReference type="EMBL" id="KV442051">
    <property type="protein sequence ID" value="OAQ28114.1"/>
    <property type="molecule type" value="Genomic_DNA"/>
</dbReference>
<evidence type="ECO:0000256" key="1">
    <source>
        <dbReference type="ARBA" id="ARBA00004141"/>
    </source>
</evidence>
<dbReference type="Gene3D" id="3.80.10.10">
    <property type="entry name" value="Ribonuclease Inhibitor"/>
    <property type="match status" value="1"/>
</dbReference>
<protein>
    <recommendedName>
        <fullName evidence="7">Threonine/Serine exporter ThrE domain-containing protein</fullName>
    </recommendedName>
</protein>
<evidence type="ECO:0000256" key="2">
    <source>
        <dbReference type="ARBA" id="ARBA00022692"/>
    </source>
</evidence>
<comment type="similarity">
    <text evidence="5">Belongs to the ThrE exporter (TC 2.A.79) family.</text>
</comment>
<dbReference type="InterPro" id="IPR032675">
    <property type="entry name" value="LRR_dom_sf"/>
</dbReference>